<accession>A0ABR3XGI3</accession>
<organism evidence="2 3">
    <name type="scientific">Paecilomyces lecythidis</name>
    <dbReference type="NCBI Taxonomy" id="3004212"/>
    <lineage>
        <taxon>Eukaryota</taxon>
        <taxon>Fungi</taxon>
        <taxon>Dikarya</taxon>
        <taxon>Ascomycota</taxon>
        <taxon>Pezizomycotina</taxon>
        <taxon>Eurotiomycetes</taxon>
        <taxon>Eurotiomycetidae</taxon>
        <taxon>Eurotiales</taxon>
        <taxon>Thermoascaceae</taxon>
        <taxon>Paecilomyces</taxon>
    </lineage>
</organism>
<dbReference type="Gene3D" id="3.40.50.880">
    <property type="match status" value="1"/>
</dbReference>
<dbReference type="Pfam" id="PF01965">
    <property type="entry name" value="DJ-1_PfpI"/>
    <property type="match status" value="1"/>
</dbReference>
<sequence>MALPLNVGILVYNYQAIDIVGPTDLLNSSSKAWAKSLRPFIPVEDGVIERAPDFKFYHIGLTDEPVRLLTSNLVITPSTTVDECPELDILLIGGSAPVTFQLAEPYANLIRRHVTSGKLTFSTCTGAAVLAASGVLDGKAATINNIEYSWATKKSPCVKWTKERKWIVDGNQWTASGAVAGMDMFAHWIKENYGLGVLTLGALGLDYEPRDQNGLYTVLPKRYNGDGKQICTHYVPVYT</sequence>
<evidence type="ECO:0000259" key="1">
    <source>
        <dbReference type="Pfam" id="PF01965"/>
    </source>
</evidence>
<dbReference type="SUPFAM" id="SSF52317">
    <property type="entry name" value="Class I glutamine amidotransferase-like"/>
    <property type="match status" value="1"/>
</dbReference>
<evidence type="ECO:0000313" key="3">
    <source>
        <dbReference type="Proteomes" id="UP001583193"/>
    </source>
</evidence>
<name>A0ABR3XGI3_9EURO</name>
<dbReference type="InterPro" id="IPR029062">
    <property type="entry name" value="Class_I_gatase-like"/>
</dbReference>
<dbReference type="InterPro" id="IPR052158">
    <property type="entry name" value="INH-QAR"/>
</dbReference>
<dbReference type="InterPro" id="IPR002818">
    <property type="entry name" value="DJ-1/PfpI"/>
</dbReference>
<gene>
    <name evidence="2" type="ORF">Plec18167_005741</name>
</gene>
<feature type="domain" description="DJ-1/PfpI" evidence="1">
    <location>
        <begin position="52"/>
        <end position="189"/>
    </location>
</feature>
<proteinExistence type="predicted"/>
<reference evidence="2 3" key="1">
    <citation type="journal article" date="2024" name="IMA Fungus">
        <title>IMA Genome - F19 : A genome assembly and annotation guide to empower mycologists, including annotated draft genome sequences of Ceratocystis pirilliformis, Diaporthe australafricana, Fusarium ophioides, Paecilomyces lecythidis, and Sporothrix stenoceras.</title>
        <authorList>
            <person name="Aylward J."/>
            <person name="Wilson A.M."/>
            <person name="Visagie C.M."/>
            <person name="Spraker J."/>
            <person name="Barnes I."/>
            <person name="Buitendag C."/>
            <person name="Ceriani C."/>
            <person name="Del Mar Angel L."/>
            <person name="du Plessis D."/>
            <person name="Fuchs T."/>
            <person name="Gasser K."/>
            <person name="Kramer D."/>
            <person name="Li W."/>
            <person name="Munsamy K."/>
            <person name="Piso A."/>
            <person name="Price J.L."/>
            <person name="Sonnekus B."/>
            <person name="Thomas C."/>
            <person name="van der Nest A."/>
            <person name="van Dijk A."/>
            <person name="van Heerden A."/>
            <person name="van Vuuren N."/>
            <person name="Yilmaz N."/>
            <person name="Duong T.A."/>
            <person name="van der Merwe N.A."/>
            <person name="Wingfield M.J."/>
            <person name="Wingfield B.D."/>
        </authorList>
    </citation>
    <scope>NUCLEOTIDE SEQUENCE [LARGE SCALE GENOMIC DNA]</scope>
    <source>
        <strain evidence="2 3">CMW 18167</strain>
    </source>
</reference>
<dbReference type="PANTHER" id="PTHR43130">
    <property type="entry name" value="ARAC-FAMILY TRANSCRIPTIONAL REGULATOR"/>
    <property type="match status" value="1"/>
</dbReference>
<protein>
    <recommendedName>
        <fullName evidence="1">DJ-1/PfpI domain-containing protein</fullName>
    </recommendedName>
</protein>
<dbReference type="Proteomes" id="UP001583193">
    <property type="component" value="Unassembled WGS sequence"/>
</dbReference>
<dbReference type="EMBL" id="JAVDPF010000018">
    <property type="protein sequence ID" value="KAL1875073.1"/>
    <property type="molecule type" value="Genomic_DNA"/>
</dbReference>
<comment type="caution">
    <text evidence="2">The sequence shown here is derived from an EMBL/GenBank/DDBJ whole genome shotgun (WGS) entry which is preliminary data.</text>
</comment>
<keyword evidence="3" id="KW-1185">Reference proteome</keyword>
<evidence type="ECO:0000313" key="2">
    <source>
        <dbReference type="EMBL" id="KAL1875073.1"/>
    </source>
</evidence>
<dbReference type="PANTHER" id="PTHR43130:SF7">
    <property type="entry name" value="DJ-1_PFPI DOMAIN-CONTAINING PROTEIN"/>
    <property type="match status" value="1"/>
</dbReference>